<evidence type="ECO:0000259" key="5">
    <source>
        <dbReference type="PROSITE" id="PS50178"/>
    </source>
</evidence>
<keyword evidence="7" id="KW-1185">Reference proteome</keyword>
<evidence type="ECO:0000313" key="7">
    <source>
        <dbReference type="Proteomes" id="UP000294530"/>
    </source>
</evidence>
<dbReference type="InterPro" id="IPR017455">
    <property type="entry name" value="Znf_FYVE-rel"/>
</dbReference>
<dbReference type="OrthoDB" id="115013at2759"/>
<dbReference type="Gene3D" id="3.30.450.40">
    <property type="match status" value="1"/>
</dbReference>
<dbReference type="GO" id="GO:0008270">
    <property type="term" value="F:zinc ion binding"/>
    <property type="evidence" value="ECO:0007669"/>
    <property type="project" value="UniProtKB-KW"/>
</dbReference>
<dbReference type="RefSeq" id="XP_067815581.1">
    <property type="nucleotide sequence ID" value="XM_067963295.1"/>
</dbReference>
<keyword evidence="2 4" id="KW-0863">Zinc-finger</keyword>
<accession>A0A976FG00</accession>
<sequence>MVAPVIAQVRHMPAARTSETAQKTPVNEFSLKSNEVISTFNTRYDKEECSVNSPPRELIQENITDYPTSQKQPVESKIESTQANDKRMYEIAAAAASSIHWDDLDLELAAISRDTKYKSAWKRKKLSRTYQNSNALTIFTRNTIRDHRHQTRWGPKGFAVLAEGTLPCTVQELRLVFRTTSTDTFRNIMHCVYRHEFQDGEQLQTSKMEHETGTLTRAFDDQDLSIKTAVFRNRRCFSKKQPWCYLELLQPQDRRNNLQSITQTTSSIESANSAFLVPAFTRTLVSIPRSKVDQTTSTSIRLSASQHVPNVVINYSFEEDPSGRSTRVIIHGEYLPPGLHNVHKRTNHERRIARLWMLRLAANCHRFLLIARRRRLGMQVVLRNSSLHVQKVAHLLDCACCHRSFATFIVHRKKKLCCLCGFLVCEKCAHAQEREHLSPTTTGFQIEHVQVCERCLIRVDQAQYNAITEEDLRPARVISDAQSPASSTCSNSVRGRYTQPTVKIRSASLNNLLQEILGDTTTDDDAQQKRRSCVLSVMKDIVVKERTRGQSSAARASSSSVVAAKSNFFLIGEDDDEALDDITERHVTTRYQQTRKSIPLRVNDYPLANADSRTYQMEFPDDPKQAGMPELPINEYERLRLIREQQLHDLGDVPELDIICSLASKELQCTASMITVVNEAKLHVLASNHPAVPGGVSFPREQSFCAHTILDTQPLVSRHVQADVRFSAITSVQEMGIKFYCGFPLMGSDGETVIGAVCCVDQQAHDLTQSQYDTMSSLASTASRVVRRASERRAIP</sequence>
<dbReference type="InterPro" id="IPR029016">
    <property type="entry name" value="GAF-like_dom_sf"/>
</dbReference>
<keyword evidence="1" id="KW-0479">Metal-binding</keyword>
<dbReference type="KEGG" id="blac:94348966"/>
<dbReference type="Proteomes" id="UP000294530">
    <property type="component" value="Unassembled WGS sequence"/>
</dbReference>
<dbReference type="SUPFAM" id="SSF55781">
    <property type="entry name" value="GAF domain-like"/>
    <property type="match status" value="1"/>
</dbReference>
<dbReference type="PROSITE" id="PS50178">
    <property type="entry name" value="ZF_FYVE"/>
    <property type="match status" value="1"/>
</dbReference>
<dbReference type="EMBL" id="SHOA02000018">
    <property type="protein sequence ID" value="TDH66082.1"/>
    <property type="molecule type" value="Genomic_DNA"/>
</dbReference>
<evidence type="ECO:0000313" key="6">
    <source>
        <dbReference type="EMBL" id="TDH66082.1"/>
    </source>
</evidence>
<keyword evidence="3" id="KW-0862">Zinc</keyword>
<dbReference type="GeneID" id="94348966"/>
<proteinExistence type="predicted"/>
<evidence type="ECO:0000256" key="1">
    <source>
        <dbReference type="ARBA" id="ARBA00022723"/>
    </source>
</evidence>
<dbReference type="PANTHER" id="PTHR43102:SF2">
    <property type="entry name" value="GAF DOMAIN-CONTAINING PROTEIN"/>
    <property type="match status" value="1"/>
</dbReference>
<name>A0A976FG00_BRELC</name>
<gene>
    <name evidence="6" type="ORF">CCR75_005213</name>
</gene>
<reference evidence="6 7" key="1">
    <citation type="journal article" date="2021" name="Genome Biol.">
        <title>AFLAP: assembly-free linkage analysis pipeline using k-mers from genome sequencing data.</title>
        <authorList>
            <person name="Fletcher K."/>
            <person name="Zhang L."/>
            <person name="Gil J."/>
            <person name="Han R."/>
            <person name="Cavanaugh K."/>
            <person name="Michelmore R."/>
        </authorList>
    </citation>
    <scope>NUCLEOTIDE SEQUENCE [LARGE SCALE GENOMIC DNA]</scope>
    <source>
        <strain evidence="6 7">SF5</strain>
    </source>
</reference>
<dbReference type="InterPro" id="IPR003018">
    <property type="entry name" value="GAF"/>
</dbReference>
<dbReference type="AlphaFoldDB" id="A0A976FG00"/>
<feature type="domain" description="FYVE-type" evidence="5">
    <location>
        <begin position="398"/>
        <end position="460"/>
    </location>
</feature>
<dbReference type="PANTHER" id="PTHR43102">
    <property type="entry name" value="SLR1143 PROTEIN"/>
    <property type="match status" value="1"/>
</dbReference>
<dbReference type="CDD" id="cd00065">
    <property type="entry name" value="FYVE_like_SF"/>
    <property type="match status" value="1"/>
</dbReference>
<protein>
    <recommendedName>
        <fullName evidence="5">FYVE-type domain-containing protein</fullName>
    </recommendedName>
</protein>
<comment type="caution">
    <text evidence="6">The sequence shown here is derived from an EMBL/GenBank/DDBJ whole genome shotgun (WGS) entry which is preliminary data.</text>
</comment>
<organism evidence="6 7">
    <name type="scientific">Bremia lactucae</name>
    <name type="common">Lettuce downy mildew</name>
    <dbReference type="NCBI Taxonomy" id="4779"/>
    <lineage>
        <taxon>Eukaryota</taxon>
        <taxon>Sar</taxon>
        <taxon>Stramenopiles</taxon>
        <taxon>Oomycota</taxon>
        <taxon>Peronosporomycetes</taxon>
        <taxon>Peronosporales</taxon>
        <taxon>Peronosporaceae</taxon>
        <taxon>Bremia</taxon>
    </lineage>
</organism>
<evidence type="ECO:0000256" key="3">
    <source>
        <dbReference type="ARBA" id="ARBA00022833"/>
    </source>
</evidence>
<evidence type="ECO:0000256" key="4">
    <source>
        <dbReference type="PROSITE-ProRule" id="PRU00091"/>
    </source>
</evidence>
<dbReference type="Pfam" id="PF01590">
    <property type="entry name" value="GAF"/>
    <property type="match status" value="1"/>
</dbReference>
<evidence type="ECO:0000256" key="2">
    <source>
        <dbReference type="ARBA" id="ARBA00022771"/>
    </source>
</evidence>